<dbReference type="PROSITE" id="PS51257">
    <property type="entry name" value="PROKAR_LIPOPROTEIN"/>
    <property type="match status" value="1"/>
</dbReference>
<accession>A0A1G2C073</accession>
<name>A0A1G2C073_9BACT</name>
<comment type="caution">
    <text evidence="2">The sequence shown here is derived from an EMBL/GenBank/DDBJ whole genome shotgun (WGS) entry which is preliminary data.</text>
</comment>
<dbReference type="InterPro" id="IPR011004">
    <property type="entry name" value="Trimer_LpxA-like_sf"/>
</dbReference>
<feature type="signal peptide" evidence="1">
    <location>
        <begin position="1"/>
        <end position="21"/>
    </location>
</feature>
<dbReference type="Proteomes" id="UP000177626">
    <property type="component" value="Unassembled WGS sequence"/>
</dbReference>
<dbReference type="SUPFAM" id="SSF51161">
    <property type="entry name" value="Trimeric LpxA-like enzymes"/>
    <property type="match status" value="1"/>
</dbReference>
<evidence type="ECO:0000256" key="1">
    <source>
        <dbReference type="SAM" id="SignalP"/>
    </source>
</evidence>
<protein>
    <recommendedName>
        <fullName evidence="4">Cohesin domain-containing protein</fullName>
    </recommendedName>
</protein>
<reference evidence="2 3" key="1">
    <citation type="journal article" date="2016" name="Nat. Commun.">
        <title>Thousands of microbial genomes shed light on interconnected biogeochemical processes in an aquifer system.</title>
        <authorList>
            <person name="Anantharaman K."/>
            <person name="Brown C.T."/>
            <person name="Hug L.A."/>
            <person name="Sharon I."/>
            <person name="Castelle C.J."/>
            <person name="Probst A.J."/>
            <person name="Thomas B.C."/>
            <person name="Singh A."/>
            <person name="Wilkins M.J."/>
            <person name="Karaoz U."/>
            <person name="Brodie E.L."/>
            <person name="Williams K.H."/>
            <person name="Hubbard S.S."/>
            <person name="Banfield J.F."/>
        </authorList>
    </citation>
    <scope>NUCLEOTIDE SEQUENCE [LARGE SCALE GENOMIC DNA]</scope>
</reference>
<dbReference type="EMBL" id="MHKQ01000003">
    <property type="protein sequence ID" value="OGY94815.1"/>
    <property type="molecule type" value="Genomic_DNA"/>
</dbReference>
<evidence type="ECO:0008006" key="4">
    <source>
        <dbReference type="Google" id="ProtNLM"/>
    </source>
</evidence>
<organism evidence="2 3">
    <name type="scientific">Candidatus Komeilibacteria bacterium RIFOXYC1_FULL_37_11</name>
    <dbReference type="NCBI Taxonomy" id="1798555"/>
    <lineage>
        <taxon>Bacteria</taxon>
        <taxon>Candidatus Komeiliibacteriota</taxon>
    </lineage>
</organism>
<dbReference type="AlphaFoldDB" id="A0A1G2C073"/>
<gene>
    <name evidence="2" type="ORF">A2406_03215</name>
</gene>
<keyword evidence="1" id="KW-0732">Signal</keyword>
<dbReference type="Gene3D" id="2.160.10.10">
    <property type="entry name" value="Hexapeptide repeat proteins"/>
    <property type="match status" value="1"/>
</dbReference>
<proteinExistence type="predicted"/>
<sequence>MNKRIVFFLLLAIMVIALLSACESEAPGPVDSQPPRVDSLFIFIVDTTVIYDSTTVFDTTVVYDSTVVFDTTIIFDTVVVYDTTVIYDSTVVFDTVVYYDTLVIIDSVFVSGDSLVYQDCLILKDGTTTGTLGAPGYFVTMERDKVNGHGIKFCLYVYRQEDGYTGVLSATHLKSDWPVVCVDVTVNSDPPFVWKLDAQHQTKDIVF</sequence>
<feature type="chain" id="PRO_5009582208" description="Cohesin domain-containing protein" evidence="1">
    <location>
        <begin position="22"/>
        <end position="207"/>
    </location>
</feature>
<evidence type="ECO:0000313" key="2">
    <source>
        <dbReference type="EMBL" id="OGY94815.1"/>
    </source>
</evidence>
<evidence type="ECO:0000313" key="3">
    <source>
        <dbReference type="Proteomes" id="UP000177626"/>
    </source>
</evidence>